<organism evidence="1 2">
    <name type="scientific">Prauserella shujinwangii</name>
    <dbReference type="NCBI Taxonomy" id="1453103"/>
    <lineage>
        <taxon>Bacteria</taxon>
        <taxon>Bacillati</taxon>
        <taxon>Actinomycetota</taxon>
        <taxon>Actinomycetes</taxon>
        <taxon>Pseudonocardiales</taxon>
        <taxon>Pseudonocardiaceae</taxon>
        <taxon>Prauserella</taxon>
    </lineage>
</organism>
<proteinExistence type="predicted"/>
<sequence>MCVAPGFRVSWRRDGNVPVLPGLMDAVDGPLSVLGPGNVAFTVQCGGWVVRGSWRGSGSLVNVAPAGVV</sequence>
<feature type="non-terminal residue" evidence="1">
    <location>
        <position position="69"/>
    </location>
</feature>
<name>A0A2T0LPR2_9PSEU</name>
<dbReference type="EMBL" id="PVNH01000010">
    <property type="protein sequence ID" value="PRX45218.1"/>
    <property type="molecule type" value="Genomic_DNA"/>
</dbReference>
<accession>A0A2T0LPR2</accession>
<reference evidence="1 2" key="1">
    <citation type="submission" date="2018-03" db="EMBL/GenBank/DDBJ databases">
        <title>Genomic Encyclopedia of Type Strains, Phase III (KMG-III): the genomes of soil and plant-associated and newly described type strains.</title>
        <authorList>
            <person name="Whitman W."/>
        </authorList>
    </citation>
    <scope>NUCLEOTIDE SEQUENCE [LARGE SCALE GENOMIC DNA]</scope>
    <source>
        <strain evidence="1 2">CGMCC 4.7125</strain>
    </source>
</reference>
<evidence type="ECO:0000313" key="1">
    <source>
        <dbReference type="EMBL" id="PRX45218.1"/>
    </source>
</evidence>
<protein>
    <submittedName>
        <fullName evidence="1">Uncharacterized protein</fullName>
    </submittedName>
</protein>
<gene>
    <name evidence="1" type="ORF">B0I33_110318</name>
</gene>
<evidence type="ECO:0000313" key="2">
    <source>
        <dbReference type="Proteomes" id="UP000238362"/>
    </source>
</evidence>
<keyword evidence="2" id="KW-1185">Reference proteome</keyword>
<dbReference type="Proteomes" id="UP000238362">
    <property type="component" value="Unassembled WGS sequence"/>
</dbReference>
<dbReference type="AlphaFoldDB" id="A0A2T0LPR2"/>
<comment type="caution">
    <text evidence="1">The sequence shown here is derived from an EMBL/GenBank/DDBJ whole genome shotgun (WGS) entry which is preliminary data.</text>
</comment>